<dbReference type="Gene3D" id="3.40.50.720">
    <property type="entry name" value="NAD(P)-binding Rossmann-like Domain"/>
    <property type="match status" value="1"/>
</dbReference>
<reference evidence="3" key="1">
    <citation type="submission" date="2016-06" db="EMBL/GenBank/DDBJ databases">
        <authorList>
            <person name="Varghese N."/>
            <person name="Submissions Spin"/>
        </authorList>
    </citation>
    <scope>NUCLEOTIDE SEQUENCE [LARGE SCALE GENOMIC DNA]</scope>
    <source>
        <strain evidence="3">DSM 44983</strain>
    </source>
</reference>
<dbReference type="PANTHER" id="PTHR43245">
    <property type="entry name" value="BIFUNCTIONAL POLYMYXIN RESISTANCE PROTEIN ARNA"/>
    <property type="match status" value="1"/>
</dbReference>
<dbReference type="AlphaFoldDB" id="A0A109IM65"/>
<evidence type="ECO:0000313" key="2">
    <source>
        <dbReference type="EMBL" id="SCG55355.1"/>
    </source>
</evidence>
<dbReference type="OrthoDB" id="62093at2"/>
<proteinExistence type="predicted"/>
<dbReference type="PANTHER" id="PTHR43245:SF13">
    <property type="entry name" value="UDP-D-APIOSE_UDP-D-XYLOSE SYNTHASE 2"/>
    <property type="match status" value="1"/>
</dbReference>
<dbReference type="InterPro" id="IPR050177">
    <property type="entry name" value="Lipid_A_modif_metabolic_enz"/>
</dbReference>
<name>A0A109IM65_9ACTN</name>
<dbReference type="InterPro" id="IPR036291">
    <property type="entry name" value="NAD(P)-bd_dom_sf"/>
</dbReference>
<evidence type="ECO:0000313" key="3">
    <source>
        <dbReference type="Proteomes" id="UP000198226"/>
    </source>
</evidence>
<gene>
    <name evidence="2" type="ORF">GA0070623_2332</name>
</gene>
<dbReference type="Proteomes" id="UP000198226">
    <property type="component" value="Chromosome I"/>
</dbReference>
<dbReference type="SUPFAM" id="SSF51735">
    <property type="entry name" value="NAD(P)-binding Rossmann-fold domains"/>
    <property type="match status" value="1"/>
</dbReference>
<organism evidence="2 3">
    <name type="scientific">Micromonospora rifamycinica</name>
    <dbReference type="NCBI Taxonomy" id="291594"/>
    <lineage>
        <taxon>Bacteria</taxon>
        <taxon>Bacillati</taxon>
        <taxon>Actinomycetota</taxon>
        <taxon>Actinomycetes</taxon>
        <taxon>Micromonosporales</taxon>
        <taxon>Micromonosporaceae</taxon>
        <taxon>Micromonospora</taxon>
    </lineage>
</organism>
<dbReference type="RefSeq" id="WP_067305418.1">
    <property type="nucleotide sequence ID" value="NZ_LRMV01000032.1"/>
</dbReference>
<accession>A0A109IM65</accession>
<keyword evidence="3" id="KW-1185">Reference proteome</keyword>
<dbReference type="Pfam" id="PF01370">
    <property type="entry name" value="Epimerase"/>
    <property type="match status" value="1"/>
</dbReference>
<feature type="domain" description="NAD-dependent epimerase/dehydratase" evidence="1">
    <location>
        <begin position="4"/>
        <end position="225"/>
    </location>
</feature>
<protein>
    <submittedName>
        <fullName evidence="2">Nucleoside-diphosphate-sugar epimerase</fullName>
    </submittedName>
</protein>
<sequence>MTRVLLFGASGFIGGHARDALAADPRVTEVVCPGRATYDLLGGDVAGLAALLREVAPDAVVSCVGALTGSAGELVTANTLVAAKLLEATAEAAPQARLVRLGSAGEYGPLPQRVPVTEELPARPVSAYGVSHLAGTRLFQLAGEAGQVDAVSLRVFNPIGPGMSQENLLGRAAARIRAALAEGAGEITLGPLSAYRDFVDVRDLAALIAAATLASTLRHRVVNAGSGRAVTARQAVALLADAAGYDGAIHEVGVGPQRSQAVDWIQADIGRARDELGWSPVRDLATSIKDIWAAGDAR</sequence>
<evidence type="ECO:0000259" key="1">
    <source>
        <dbReference type="Pfam" id="PF01370"/>
    </source>
</evidence>
<dbReference type="Gene3D" id="3.90.25.10">
    <property type="entry name" value="UDP-galactose 4-epimerase, domain 1"/>
    <property type="match status" value="1"/>
</dbReference>
<dbReference type="EMBL" id="LT607752">
    <property type="protein sequence ID" value="SCG55355.1"/>
    <property type="molecule type" value="Genomic_DNA"/>
</dbReference>
<dbReference type="InterPro" id="IPR001509">
    <property type="entry name" value="Epimerase_deHydtase"/>
</dbReference>